<comment type="function">
    <text evidence="4">Could be responsible for synthesis of pseudouridine from uracil-13 in transfer RNAs.</text>
</comment>
<dbReference type="NCBIfam" id="NF002158">
    <property type="entry name" value="PRK00984.2-3"/>
    <property type="match status" value="1"/>
</dbReference>
<comment type="caution">
    <text evidence="7">The sequence shown here is derived from an EMBL/GenBank/DDBJ whole genome shotgun (WGS) entry which is preliminary data.</text>
</comment>
<dbReference type="PANTHER" id="PTHR13326:SF21">
    <property type="entry name" value="PSEUDOURIDYLATE SYNTHASE PUS7L"/>
    <property type="match status" value="1"/>
</dbReference>
<keyword evidence="8" id="KW-1185">Reference proteome</keyword>
<keyword evidence="3 4" id="KW-0413">Isomerase</keyword>
<feature type="region of interest" description="Disordered" evidence="5">
    <location>
        <begin position="272"/>
        <end position="301"/>
    </location>
</feature>
<dbReference type="EMBL" id="JBHUDB010000011">
    <property type="protein sequence ID" value="MFD1571607.1"/>
    <property type="molecule type" value="Genomic_DNA"/>
</dbReference>
<dbReference type="EC" id="5.4.99.27" evidence="4"/>
<dbReference type="HAMAP" id="MF_01082">
    <property type="entry name" value="TruD"/>
    <property type="match status" value="1"/>
</dbReference>
<organism evidence="7 8">
    <name type="scientific">Halorubrum laminariae</name>
    <dbReference type="NCBI Taxonomy" id="1433523"/>
    <lineage>
        <taxon>Archaea</taxon>
        <taxon>Methanobacteriati</taxon>
        <taxon>Methanobacteriota</taxon>
        <taxon>Stenosarchaea group</taxon>
        <taxon>Halobacteria</taxon>
        <taxon>Halobacteriales</taxon>
        <taxon>Haloferacaceae</taxon>
        <taxon>Halorubrum</taxon>
    </lineage>
</organism>
<evidence type="ECO:0000256" key="2">
    <source>
        <dbReference type="ARBA" id="ARBA00022694"/>
    </source>
</evidence>
<evidence type="ECO:0000313" key="7">
    <source>
        <dbReference type="EMBL" id="MFD1571607.1"/>
    </source>
</evidence>
<dbReference type="Gene3D" id="1.10.1510.30">
    <property type="match status" value="1"/>
</dbReference>
<evidence type="ECO:0000313" key="8">
    <source>
        <dbReference type="Proteomes" id="UP001597185"/>
    </source>
</evidence>
<dbReference type="Gene3D" id="3.30.70.3160">
    <property type="match status" value="1"/>
</dbReference>
<dbReference type="InterPro" id="IPR001656">
    <property type="entry name" value="PsdUridine_synth_TruD"/>
</dbReference>
<comment type="similarity">
    <text evidence="1 4">Belongs to the pseudouridine synthase TruD family.</text>
</comment>
<sequence>MGDEHRDGDDLRDAITLREGHPIERAVGMDYYVSDADGIGGRLRETPDDFRVRELEAFEPEPLDADPGSYPELIVRVTLRDWDTNDFARRISDALQISRERVSWAGTKDKRAVTTQLFTLRSVDAADLPDIRGAEIDPLGRAGRGLSFGDLAGNAFEIRVADAVADAPKRVADVARDLSAFAGAESDVDADEGEIAGPDGTLEITGATVGVPNYFGQQRFGSRRPVTHRVGLAIVRRDPREAVRLYAGNPAPAEPDDTQAARDRVDAAFGVGDERADAGDGGRADAADDGDEHADGTGDGDWAACLDALPRKLRFERSMVHRLADRDVDPAAPRDHDDWWHALEAVPSNLQRLFVNAAQSALFNRIVSERLRRGIHFDRPVAGDVVCFADGNAPDELYAPDTDRIQRVDADRVSVVSRHCERGRAFVTAPLVGTDIDLADDEPGEIERAVLDDADIDPRDFALPGEFDSSGTRRAILLRTDLDVTVDDGDPRFAFALPSGSYATVLLREFTKSGPLDD</sequence>
<dbReference type="RefSeq" id="WP_256417843.1">
    <property type="nucleotide sequence ID" value="NZ_JANHDL010000003.1"/>
</dbReference>
<dbReference type="InterPro" id="IPR020119">
    <property type="entry name" value="PsdUridine_synth_TruD_CS"/>
</dbReference>
<evidence type="ECO:0000259" key="6">
    <source>
        <dbReference type="PROSITE" id="PS50984"/>
    </source>
</evidence>
<keyword evidence="2 4" id="KW-0819">tRNA processing</keyword>
<feature type="compositionally biased region" description="Basic and acidic residues" evidence="5">
    <location>
        <begin position="272"/>
        <end position="286"/>
    </location>
</feature>
<dbReference type="Gene3D" id="3.30.2350.20">
    <property type="entry name" value="TruD, catalytic domain"/>
    <property type="match status" value="1"/>
</dbReference>
<dbReference type="Pfam" id="PF01142">
    <property type="entry name" value="TruD"/>
    <property type="match status" value="2"/>
</dbReference>
<feature type="active site" description="Nucleophile" evidence="4">
    <location>
        <position position="109"/>
    </location>
</feature>
<dbReference type="PROSITE" id="PS50984">
    <property type="entry name" value="TRUD"/>
    <property type="match status" value="1"/>
</dbReference>
<evidence type="ECO:0000256" key="1">
    <source>
        <dbReference type="ARBA" id="ARBA00007953"/>
    </source>
</evidence>
<dbReference type="SUPFAM" id="SSF55120">
    <property type="entry name" value="Pseudouridine synthase"/>
    <property type="match status" value="1"/>
</dbReference>
<reference evidence="7 8" key="1">
    <citation type="journal article" date="2019" name="Int. J. Syst. Evol. Microbiol.">
        <title>The Global Catalogue of Microorganisms (GCM) 10K type strain sequencing project: providing services to taxonomists for standard genome sequencing and annotation.</title>
        <authorList>
            <consortium name="The Broad Institute Genomics Platform"/>
            <consortium name="The Broad Institute Genome Sequencing Center for Infectious Disease"/>
            <person name="Wu L."/>
            <person name="Ma J."/>
        </authorList>
    </citation>
    <scope>NUCLEOTIDE SEQUENCE [LARGE SCALE GENOMIC DNA]</scope>
    <source>
        <strain evidence="7 8">CGMCC 1.12689</strain>
    </source>
</reference>
<gene>
    <name evidence="4 7" type="primary">truD</name>
    <name evidence="7" type="ORF">ACFR9T_13615</name>
</gene>
<dbReference type="InterPro" id="IPR020103">
    <property type="entry name" value="PsdUridine_synth_cat_dom_sf"/>
</dbReference>
<dbReference type="InterPro" id="IPR011760">
    <property type="entry name" value="PsdUridine_synth_TruD_insert"/>
</dbReference>
<feature type="domain" description="TRUD" evidence="6">
    <location>
        <begin position="210"/>
        <end position="478"/>
    </location>
</feature>
<comment type="catalytic activity">
    <reaction evidence="4">
        <text>uridine(13) in tRNA = pseudouridine(13) in tRNA</text>
        <dbReference type="Rhea" id="RHEA:42540"/>
        <dbReference type="Rhea" id="RHEA-COMP:10105"/>
        <dbReference type="Rhea" id="RHEA-COMP:10106"/>
        <dbReference type="ChEBI" id="CHEBI:65314"/>
        <dbReference type="ChEBI" id="CHEBI:65315"/>
        <dbReference type="EC" id="5.4.99.27"/>
    </reaction>
</comment>
<protein>
    <recommendedName>
        <fullName evidence="4">Probable tRNA pseudouridine synthase D</fullName>
        <ecNumber evidence="4">5.4.99.27</ecNumber>
    </recommendedName>
    <alternativeName>
        <fullName evidence="4">tRNA pseudouridine(13) synthase</fullName>
    </alternativeName>
    <alternativeName>
        <fullName evidence="4">tRNA pseudouridylate synthase D</fullName>
    </alternativeName>
    <alternativeName>
        <fullName evidence="4">tRNA-uridine isomerase D</fullName>
    </alternativeName>
</protein>
<dbReference type="AlphaFoldDB" id="A0ABD6C3Z4"/>
<dbReference type="PROSITE" id="PS01268">
    <property type="entry name" value="UPF0024"/>
    <property type="match status" value="1"/>
</dbReference>
<evidence type="ECO:0000256" key="5">
    <source>
        <dbReference type="SAM" id="MobiDB-lite"/>
    </source>
</evidence>
<dbReference type="PIRSF" id="PIRSF037016">
    <property type="entry name" value="Pseudouridin_synth_euk_prd"/>
    <property type="match status" value="1"/>
</dbReference>
<dbReference type="PANTHER" id="PTHR13326">
    <property type="entry name" value="TRNA PSEUDOURIDINE SYNTHASE D"/>
    <property type="match status" value="1"/>
</dbReference>
<accession>A0ABD6C3Z4</accession>
<dbReference type="Proteomes" id="UP001597185">
    <property type="component" value="Unassembled WGS sequence"/>
</dbReference>
<proteinExistence type="inferred from homology"/>
<name>A0ABD6C3Z4_9EURY</name>
<dbReference type="GO" id="GO:0031119">
    <property type="term" value="P:tRNA pseudouridine synthesis"/>
    <property type="evidence" value="ECO:0007669"/>
    <property type="project" value="UniProtKB-UniRule"/>
</dbReference>
<evidence type="ECO:0000256" key="4">
    <source>
        <dbReference type="HAMAP-Rule" id="MF_01082"/>
    </source>
</evidence>
<evidence type="ECO:0000256" key="3">
    <source>
        <dbReference type="ARBA" id="ARBA00023235"/>
    </source>
</evidence>
<dbReference type="GO" id="GO:0160150">
    <property type="term" value="F:tRNA pseudouridine(13) synthase activity"/>
    <property type="evidence" value="ECO:0007669"/>
    <property type="project" value="UniProtKB-EC"/>
</dbReference>
<dbReference type="InterPro" id="IPR042214">
    <property type="entry name" value="TruD_catalytic"/>
</dbReference>